<dbReference type="EC" id="2.7.2.8" evidence="9"/>
<feature type="domain" description="Aspartate/glutamate/uridylate kinase" evidence="10">
    <location>
        <begin position="25"/>
        <end position="271"/>
    </location>
</feature>
<dbReference type="PANTHER" id="PTHR23342">
    <property type="entry name" value="N-ACETYLGLUTAMATE SYNTHASE"/>
    <property type="match status" value="1"/>
</dbReference>
<organism evidence="11">
    <name type="scientific">Thermodesulfatator atlanticus</name>
    <dbReference type="NCBI Taxonomy" id="501497"/>
    <lineage>
        <taxon>Bacteria</taxon>
        <taxon>Pseudomonadati</taxon>
        <taxon>Thermodesulfobacteriota</taxon>
        <taxon>Thermodesulfobacteria</taxon>
        <taxon>Thermodesulfobacteriales</taxon>
        <taxon>Thermodesulfatatoraceae</taxon>
        <taxon>Thermodesulfatator</taxon>
    </lineage>
</organism>
<dbReference type="GO" id="GO:0042450">
    <property type="term" value="P:L-arginine biosynthetic process via ornithine"/>
    <property type="evidence" value="ECO:0007669"/>
    <property type="project" value="UniProtKB-UniRule"/>
</dbReference>
<dbReference type="CDD" id="cd04250">
    <property type="entry name" value="AAK_NAGK-C"/>
    <property type="match status" value="1"/>
</dbReference>
<reference evidence="11" key="1">
    <citation type="journal article" date="2020" name="mSystems">
        <title>Genome- and Community-Level Interaction Insights into Carbon Utilization and Element Cycling Functions of Hydrothermarchaeota in Hydrothermal Sediment.</title>
        <authorList>
            <person name="Zhou Z."/>
            <person name="Liu Y."/>
            <person name="Xu W."/>
            <person name="Pan J."/>
            <person name="Luo Z.H."/>
            <person name="Li M."/>
        </authorList>
    </citation>
    <scope>NUCLEOTIDE SEQUENCE [LARGE SCALE GENOMIC DNA]</scope>
    <source>
        <strain evidence="11">HyVt-533</strain>
    </source>
</reference>
<comment type="catalytic activity">
    <reaction evidence="8 9">
        <text>N-acetyl-L-glutamate + ATP = N-acetyl-L-glutamyl 5-phosphate + ADP</text>
        <dbReference type="Rhea" id="RHEA:14629"/>
        <dbReference type="ChEBI" id="CHEBI:30616"/>
        <dbReference type="ChEBI" id="CHEBI:44337"/>
        <dbReference type="ChEBI" id="CHEBI:57936"/>
        <dbReference type="ChEBI" id="CHEBI:456216"/>
        <dbReference type="EC" id="2.7.2.8"/>
    </reaction>
</comment>
<dbReference type="PIRSF" id="PIRSF000728">
    <property type="entry name" value="NAGK"/>
    <property type="match status" value="1"/>
</dbReference>
<evidence type="ECO:0000256" key="1">
    <source>
        <dbReference type="ARBA" id="ARBA00004828"/>
    </source>
</evidence>
<protein>
    <recommendedName>
        <fullName evidence="9">Acetylglutamate kinase</fullName>
        <ecNumber evidence="9">2.7.2.8</ecNumber>
    </recommendedName>
    <alternativeName>
        <fullName evidence="9">N-acetyl-L-glutamate 5-phosphotransferase</fullName>
    </alternativeName>
    <alternativeName>
        <fullName evidence="9">NAG kinase</fullName>
        <shortName evidence="9">NAGK</shortName>
    </alternativeName>
</protein>
<accession>A0A7V5NZQ3</accession>
<dbReference type="SUPFAM" id="SSF53633">
    <property type="entry name" value="Carbamate kinase-like"/>
    <property type="match status" value="1"/>
</dbReference>
<dbReference type="PANTHER" id="PTHR23342:SF0">
    <property type="entry name" value="N-ACETYLGLUTAMATE SYNTHASE, MITOCHONDRIAL"/>
    <property type="match status" value="1"/>
</dbReference>
<comment type="function">
    <text evidence="9">Catalyzes the ATP-dependent phosphorylation of N-acetyl-L-glutamate.</text>
</comment>
<dbReference type="Pfam" id="PF00696">
    <property type="entry name" value="AA_kinase"/>
    <property type="match status" value="1"/>
</dbReference>
<dbReference type="InterPro" id="IPR041727">
    <property type="entry name" value="NAGK-C"/>
</dbReference>
<dbReference type="Gene3D" id="3.40.1160.10">
    <property type="entry name" value="Acetylglutamate kinase-like"/>
    <property type="match status" value="1"/>
</dbReference>
<dbReference type="UniPathway" id="UPA00068">
    <property type="reaction ID" value="UER00107"/>
</dbReference>
<dbReference type="GO" id="GO:0003991">
    <property type="term" value="F:acetylglutamate kinase activity"/>
    <property type="evidence" value="ECO:0007669"/>
    <property type="project" value="UniProtKB-UniRule"/>
</dbReference>
<keyword evidence="2 9" id="KW-0055">Arginine biosynthesis</keyword>
<name>A0A7V5NZQ3_9BACT</name>
<dbReference type="EMBL" id="DROK01000147">
    <property type="protein sequence ID" value="HHI97198.1"/>
    <property type="molecule type" value="Genomic_DNA"/>
</dbReference>
<gene>
    <name evidence="9 11" type="primary">argB</name>
    <name evidence="11" type="ORF">ENJ96_05035</name>
</gene>
<evidence type="ECO:0000256" key="4">
    <source>
        <dbReference type="ARBA" id="ARBA00022679"/>
    </source>
</evidence>
<dbReference type="PRINTS" id="PR00474">
    <property type="entry name" value="GLU5KINASE"/>
</dbReference>
<feature type="binding site" evidence="9">
    <location>
        <position position="87"/>
    </location>
    <ligand>
        <name>substrate</name>
    </ligand>
</feature>
<comment type="subcellular location">
    <subcellularLocation>
        <location evidence="9">Cytoplasm</location>
    </subcellularLocation>
</comment>
<evidence type="ECO:0000256" key="5">
    <source>
        <dbReference type="ARBA" id="ARBA00022741"/>
    </source>
</evidence>
<dbReference type="InterPro" id="IPR037528">
    <property type="entry name" value="ArgB"/>
</dbReference>
<dbReference type="InterPro" id="IPR001048">
    <property type="entry name" value="Asp/Glu/Uridylate_kinase"/>
</dbReference>
<feature type="binding site" evidence="9">
    <location>
        <position position="192"/>
    </location>
    <ligand>
        <name>substrate</name>
    </ligand>
</feature>
<keyword evidence="3 9" id="KW-0028">Amino-acid biosynthesis</keyword>
<dbReference type="HAMAP" id="MF_00082">
    <property type="entry name" value="ArgB"/>
    <property type="match status" value="1"/>
</dbReference>
<comment type="caution">
    <text evidence="11">The sequence shown here is derived from an EMBL/GenBank/DDBJ whole genome shotgun (WGS) entry which is preliminary data.</text>
</comment>
<dbReference type="InterPro" id="IPR001057">
    <property type="entry name" value="Glu/AcGlu_kinase"/>
</dbReference>
<dbReference type="GO" id="GO:0005737">
    <property type="term" value="C:cytoplasm"/>
    <property type="evidence" value="ECO:0007669"/>
    <property type="project" value="UniProtKB-SubCell"/>
</dbReference>
<dbReference type="GO" id="GO:0005524">
    <property type="term" value="F:ATP binding"/>
    <property type="evidence" value="ECO:0007669"/>
    <property type="project" value="UniProtKB-UniRule"/>
</dbReference>
<evidence type="ECO:0000313" key="11">
    <source>
        <dbReference type="EMBL" id="HHI97198.1"/>
    </source>
</evidence>
<keyword evidence="9" id="KW-0963">Cytoplasm</keyword>
<comment type="pathway">
    <text evidence="1 9">Amino-acid biosynthesis; L-arginine biosynthesis; N(2)-acetyl-L-ornithine from L-glutamate: step 2/4.</text>
</comment>
<feature type="site" description="Transition state stabilizer" evidence="9">
    <location>
        <position position="30"/>
    </location>
</feature>
<dbReference type="InterPro" id="IPR004662">
    <property type="entry name" value="AcgluKinase_fam"/>
</dbReference>
<evidence type="ECO:0000256" key="7">
    <source>
        <dbReference type="ARBA" id="ARBA00022840"/>
    </source>
</evidence>
<dbReference type="NCBIfam" id="TIGR00761">
    <property type="entry name" value="argB"/>
    <property type="match status" value="1"/>
</dbReference>
<dbReference type="FunFam" id="3.40.1160.10:FF:000004">
    <property type="entry name" value="Acetylglutamate kinase"/>
    <property type="match status" value="1"/>
</dbReference>
<keyword evidence="7 9" id="KW-0067">ATP-binding</keyword>
<feature type="site" description="Transition state stabilizer" evidence="9">
    <location>
        <position position="252"/>
    </location>
</feature>
<feature type="binding site" evidence="9">
    <location>
        <begin position="65"/>
        <end position="66"/>
    </location>
    <ligand>
        <name>substrate</name>
    </ligand>
</feature>
<keyword evidence="5 9" id="KW-0547">Nucleotide-binding</keyword>
<keyword evidence="4 9" id="KW-0808">Transferase</keyword>
<evidence type="ECO:0000256" key="9">
    <source>
        <dbReference type="HAMAP-Rule" id="MF_00082"/>
    </source>
</evidence>
<dbReference type="AlphaFoldDB" id="A0A7V5NZQ3"/>
<evidence type="ECO:0000256" key="8">
    <source>
        <dbReference type="ARBA" id="ARBA00048141"/>
    </source>
</evidence>
<evidence type="ECO:0000256" key="2">
    <source>
        <dbReference type="ARBA" id="ARBA00022571"/>
    </source>
</evidence>
<evidence type="ECO:0000259" key="10">
    <source>
        <dbReference type="Pfam" id="PF00696"/>
    </source>
</evidence>
<proteinExistence type="inferred from homology"/>
<evidence type="ECO:0000256" key="6">
    <source>
        <dbReference type="ARBA" id="ARBA00022777"/>
    </source>
</evidence>
<comment type="similarity">
    <text evidence="9">Belongs to the acetylglutamate kinase family. ArgB subfamily.</text>
</comment>
<keyword evidence="6 9" id="KW-0418">Kinase</keyword>
<dbReference type="Proteomes" id="UP000886101">
    <property type="component" value="Unassembled WGS sequence"/>
</dbReference>
<sequence>MEITYETRARVLIEALPYIRQFGGKTVVIKYGGHAMVSPELKDAFAQDVVLMKYVGLKPVIVHGGGPQISEVMAKMGIKPVFVEGQRVTDEATMSVVEMVLVGTVNKNIVGLLNRHGGRAVGLSGRDGNLVLAEKMKIYKYTGDDRPPEIIDIGRVGKVKAVHPEVLVTLMEAGFLPVIAPVGVGPDGEAFNINADLVAGAIAGALKAEKVIYLTDVEGVKDREGRLLSTIKTGEIEELIEQGVAKGGMIPKLKSARKALKAGVKKAHIIDGRVPHAILLEIFTDRGVGTEIVEGEDERPEG</sequence>
<evidence type="ECO:0000256" key="3">
    <source>
        <dbReference type="ARBA" id="ARBA00022605"/>
    </source>
</evidence>
<dbReference type="InterPro" id="IPR036393">
    <property type="entry name" value="AceGlu_kinase-like_sf"/>
</dbReference>